<dbReference type="SUPFAM" id="SSF48452">
    <property type="entry name" value="TPR-like"/>
    <property type="match status" value="1"/>
</dbReference>
<dbReference type="AlphaFoldDB" id="A0A6B3LUD5"/>
<proteinExistence type="predicted"/>
<keyword evidence="4" id="KW-1185">Reference proteome</keyword>
<organism evidence="3 4">
    <name type="scientific">Pontibacter burrus</name>
    <dbReference type="NCBI Taxonomy" id="2704466"/>
    <lineage>
        <taxon>Bacteria</taxon>
        <taxon>Pseudomonadati</taxon>
        <taxon>Bacteroidota</taxon>
        <taxon>Cytophagia</taxon>
        <taxon>Cytophagales</taxon>
        <taxon>Hymenobacteraceae</taxon>
        <taxon>Pontibacter</taxon>
    </lineage>
</organism>
<feature type="compositionally biased region" description="Polar residues" evidence="2">
    <location>
        <begin position="170"/>
        <end position="180"/>
    </location>
</feature>
<feature type="compositionally biased region" description="Basic and acidic residues" evidence="2">
    <location>
        <begin position="296"/>
        <end position="305"/>
    </location>
</feature>
<dbReference type="InterPro" id="IPR011990">
    <property type="entry name" value="TPR-like_helical_dom_sf"/>
</dbReference>
<evidence type="ECO:0000256" key="2">
    <source>
        <dbReference type="SAM" id="MobiDB-lite"/>
    </source>
</evidence>
<protein>
    <submittedName>
        <fullName evidence="3">Aerotolerance protein</fullName>
    </submittedName>
</protein>
<feature type="region of interest" description="Disordered" evidence="2">
    <location>
        <begin position="149"/>
        <end position="269"/>
    </location>
</feature>
<feature type="compositionally biased region" description="Basic and acidic residues" evidence="2">
    <location>
        <begin position="182"/>
        <end position="193"/>
    </location>
</feature>
<feature type="repeat" description="TPR" evidence="1">
    <location>
        <begin position="95"/>
        <end position="128"/>
    </location>
</feature>
<dbReference type="Proteomes" id="UP000474777">
    <property type="component" value="Unassembled WGS sequence"/>
</dbReference>
<dbReference type="Gene3D" id="1.25.40.10">
    <property type="entry name" value="Tetratricopeptide repeat domain"/>
    <property type="match status" value="1"/>
</dbReference>
<feature type="compositionally biased region" description="Basic and acidic residues" evidence="2">
    <location>
        <begin position="227"/>
        <end position="236"/>
    </location>
</feature>
<gene>
    <name evidence="3" type="ORF">GXP69_05675</name>
</gene>
<dbReference type="PROSITE" id="PS50005">
    <property type="entry name" value="TPR"/>
    <property type="match status" value="1"/>
</dbReference>
<evidence type="ECO:0000313" key="3">
    <source>
        <dbReference type="EMBL" id="NEM97177.1"/>
    </source>
</evidence>
<name>A0A6B3LUD5_9BACT</name>
<sequence length="305" mass="34356">MKVWIAIFLLLSIPGAGIKTISKINSYADRAAKAYKQEKYAEAITAYEYLLTDLNVEDDQIRLNLAHAYYKAGLLNEARDQYRYLADHSSAFIRAQVHLQLGNIAAANKKYPQALALYRNALLAEPENDIARYNYELLKKYLALYPEKANEDKPEPQPEDDQLLPPAFDDSQTQPKQNPDANGDREGETETPHPDPAGEQPNQNGNGGQPQNRQKEQATGNDPGETEGQKFDDKQEAPQQNDRGSSENTASGDERARTEATQQQVIISPEKARMLLNAMRDAEMQYLQQLPKKPKSKPDKTKPDW</sequence>
<evidence type="ECO:0000256" key="1">
    <source>
        <dbReference type="PROSITE-ProRule" id="PRU00339"/>
    </source>
</evidence>
<dbReference type="RefSeq" id="WP_163913326.1">
    <property type="nucleotide sequence ID" value="NZ_JAAGWD010000002.1"/>
</dbReference>
<dbReference type="InterPro" id="IPR019734">
    <property type="entry name" value="TPR_rpt"/>
</dbReference>
<feature type="compositionally biased region" description="Low complexity" evidence="2">
    <location>
        <begin position="198"/>
        <end position="212"/>
    </location>
</feature>
<feature type="region of interest" description="Disordered" evidence="2">
    <location>
        <begin position="285"/>
        <end position="305"/>
    </location>
</feature>
<reference evidence="3 4" key="1">
    <citation type="submission" date="2020-02" db="EMBL/GenBank/DDBJ databases">
        <authorList>
            <person name="Kim M.K."/>
        </authorList>
    </citation>
    <scope>NUCLEOTIDE SEQUENCE [LARGE SCALE GENOMIC DNA]</scope>
    <source>
        <strain evidence="3 4">BT327</strain>
    </source>
</reference>
<accession>A0A6B3LUD5</accession>
<keyword evidence="1" id="KW-0802">TPR repeat</keyword>
<dbReference type="SMART" id="SM00028">
    <property type="entry name" value="TPR"/>
    <property type="match status" value="3"/>
</dbReference>
<feature type="compositionally biased region" description="Polar residues" evidence="2">
    <location>
        <begin position="237"/>
        <end position="251"/>
    </location>
</feature>
<dbReference type="EMBL" id="JAAGWD010000002">
    <property type="protein sequence ID" value="NEM97177.1"/>
    <property type="molecule type" value="Genomic_DNA"/>
</dbReference>
<evidence type="ECO:0000313" key="4">
    <source>
        <dbReference type="Proteomes" id="UP000474777"/>
    </source>
</evidence>
<comment type="caution">
    <text evidence="3">The sequence shown here is derived from an EMBL/GenBank/DDBJ whole genome shotgun (WGS) entry which is preliminary data.</text>
</comment>